<organism evidence="3 4">
    <name type="scientific">Planotetraspora mira</name>
    <dbReference type="NCBI Taxonomy" id="58121"/>
    <lineage>
        <taxon>Bacteria</taxon>
        <taxon>Bacillati</taxon>
        <taxon>Actinomycetota</taxon>
        <taxon>Actinomycetes</taxon>
        <taxon>Streptosporangiales</taxon>
        <taxon>Streptosporangiaceae</taxon>
        <taxon>Planotetraspora</taxon>
    </lineage>
</organism>
<feature type="compositionally biased region" description="Low complexity" evidence="1">
    <location>
        <begin position="332"/>
        <end position="349"/>
    </location>
</feature>
<evidence type="ECO:0000313" key="3">
    <source>
        <dbReference type="EMBL" id="GII30742.1"/>
    </source>
</evidence>
<feature type="compositionally biased region" description="Low complexity" evidence="1">
    <location>
        <begin position="76"/>
        <end position="88"/>
    </location>
</feature>
<protein>
    <submittedName>
        <fullName evidence="3">Uncharacterized protein</fullName>
    </submittedName>
</protein>
<accession>A0A8J3X7A9</accession>
<dbReference type="EMBL" id="BOOO01000020">
    <property type="protein sequence ID" value="GII30742.1"/>
    <property type="molecule type" value="Genomic_DNA"/>
</dbReference>
<feature type="compositionally biased region" description="Gly residues" evidence="1">
    <location>
        <begin position="89"/>
        <end position="121"/>
    </location>
</feature>
<feature type="compositionally biased region" description="Basic and acidic residues" evidence="1">
    <location>
        <begin position="258"/>
        <end position="280"/>
    </location>
</feature>
<feature type="region of interest" description="Disordered" evidence="1">
    <location>
        <begin position="66"/>
        <end position="208"/>
    </location>
</feature>
<keyword evidence="2" id="KW-0732">Signal</keyword>
<evidence type="ECO:0000256" key="1">
    <source>
        <dbReference type="SAM" id="MobiDB-lite"/>
    </source>
</evidence>
<comment type="caution">
    <text evidence="3">The sequence shown here is derived from an EMBL/GenBank/DDBJ whole genome shotgun (WGS) entry which is preliminary data.</text>
</comment>
<feature type="compositionally biased region" description="Polar residues" evidence="1">
    <location>
        <begin position="37"/>
        <end position="50"/>
    </location>
</feature>
<feature type="compositionally biased region" description="Low complexity" evidence="1">
    <location>
        <begin position="178"/>
        <end position="189"/>
    </location>
</feature>
<dbReference type="Proteomes" id="UP000650628">
    <property type="component" value="Unassembled WGS sequence"/>
</dbReference>
<evidence type="ECO:0000256" key="2">
    <source>
        <dbReference type="SAM" id="SignalP"/>
    </source>
</evidence>
<dbReference type="AlphaFoldDB" id="A0A8J3X7A9"/>
<feature type="region of interest" description="Disordered" evidence="1">
    <location>
        <begin position="33"/>
        <end position="52"/>
    </location>
</feature>
<sequence>MRGRCVVLAAVTAGVSWLATGHAMADGTTMTDACKPHNQSSPANLNTLTPPSGVLSIADTAGAAAAHGLPSMPGRPATTPDGDTPKGGTPKGGTAKGGAAQGGAAKGGAAQGGTAKGGAAQGGTAKDGAAQGGTGKGGAAKGVQGAPGKSAAGRPRTLPAPAPDASTVLPAMPNSKKAAPAGAQTAPQAVSKAVPGEMPNPAPAVDAAQSVAKQAATGASAATEAAQPSTTVPMVPLMAIAPARPGVMHQACTPVKAANEHNPKGRDSAADGRGKNDKSSSRSGAEFLPAHPHGRPHHKAPSAVIQPGDKQHGGQNAMTPAGPGRPAHPNSGAQEAAGAKGKQADQGRAQGHRRHDADAKTRSTEGSNTRTGVVHPKAPAHPNGAVPNDLTAPALAKAADTRSVTRLANNATDSTILP</sequence>
<feature type="compositionally biased region" description="Gly residues" evidence="1">
    <location>
        <begin position="130"/>
        <end position="140"/>
    </location>
</feature>
<evidence type="ECO:0000313" key="4">
    <source>
        <dbReference type="Proteomes" id="UP000650628"/>
    </source>
</evidence>
<keyword evidence="4" id="KW-1185">Reference proteome</keyword>
<proteinExistence type="predicted"/>
<gene>
    <name evidence="3" type="ORF">Pmi06nite_41840</name>
</gene>
<feature type="chain" id="PRO_5035237775" evidence="2">
    <location>
        <begin position="26"/>
        <end position="418"/>
    </location>
</feature>
<feature type="region of interest" description="Disordered" evidence="1">
    <location>
        <begin position="256"/>
        <end position="389"/>
    </location>
</feature>
<reference evidence="3 4" key="1">
    <citation type="submission" date="2021-01" db="EMBL/GenBank/DDBJ databases">
        <title>Whole genome shotgun sequence of Planotetraspora mira NBRC 15435.</title>
        <authorList>
            <person name="Komaki H."/>
            <person name="Tamura T."/>
        </authorList>
    </citation>
    <scope>NUCLEOTIDE SEQUENCE [LARGE SCALE GENOMIC DNA]</scope>
    <source>
        <strain evidence="3 4">NBRC 15435</strain>
    </source>
</reference>
<name>A0A8J3X7A9_9ACTN</name>
<feature type="signal peptide" evidence="2">
    <location>
        <begin position="1"/>
        <end position="25"/>
    </location>
</feature>